<dbReference type="UniPathway" id="UPA00392"/>
<accession>A0A4Y8UN71</accession>
<keyword evidence="4 5" id="KW-0560">Oxidoreductase</keyword>
<dbReference type="GO" id="GO:0008616">
    <property type="term" value="P:tRNA queuosine(34) biosynthetic process"/>
    <property type="evidence" value="ECO:0007669"/>
    <property type="project" value="UniProtKB-UniRule"/>
</dbReference>
<evidence type="ECO:0000256" key="1">
    <source>
        <dbReference type="ARBA" id="ARBA00022490"/>
    </source>
</evidence>
<comment type="pathway">
    <text evidence="5">tRNA modification; tRNA-queuosine biosynthesis.</text>
</comment>
<dbReference type="EC" id="1.7.1.13" evidence="5"/>
<sequence length="275" mass="30522">MADYRDTALGDATVYPRSYDASLLYPIARQRGRAELGLESGALPFAGVDTWTAYELSWLANNGLPQVAIAEFTVPADSPNIIESKSLKLYLNSLNQQRLESELALQNLLQKDLSAAVGAAVAVQIFRLEEYAACRPLGEPYGHCLDQQNIVIDSYQRNGQTVAVEAGTPATEMLYSHLLRSNCPVTDQPDWASIYIAYSGPKIDRESLLRYLVSYRSHQDFHEQCVEAITLDLINQCAPQQLTVTARYTRRGGIDINPQRSVGPPISFGVRQVRQ</sequence>
<feature type="binding site" evidence="5">
    <location>
        <begin position="82"/>
        <end position="84"/>
    </location>
    <ligand>
        <name>substrate</name>
    </ligand>
</feature>
<dbReference type="PIRSF" id="PIRSF004750">
    <property type="entry name" value="Nitrile_oxidored_YqcD_prd"/>
    <property type="match status" value="1"/>
</dbReference>
<name>A0A4Y8UN71_9GAMM</name>
<dbReference type="SUPFAM" id="SSF55620">
    <property type="entry name" value="Tetrahydrobiopterin biosynthesis enzymes-like"/>
    <property type="match status" value="1"/>
</dbReference>
<dbReference type="Pfam" id="PF14489">
    <property type="entry name" value="QueF"/>
    <property type="match status" value="1"/>
</dbReference>
<feature type="active site" description="Proton donor" evidence="5">
    <location>
        <position position="190"/>
    </location>
</feature>
<keyword evidence="1 5" id="KW-0963">Cytoplasm</keyword>
<keyword evidence="2 5" id="KW-0671">Queuosine biosynthesis</keyword>
<dbReference type="AlphaFoldDB" id="A0A4Y8UN71"/>
<dbReference type="InterPro" id="IPR029139">
    <property type="entry name" value="QueF_N"/>
</dbReference>
<feature type="active site" description="Thioimide intermediate" evidence="5">
    <location>
        <position position="183"/>
    </location>
</feature>
<proteinExistence type="inferred from homology"/>
<evidence type="ECO:0000256" key="5">
    <source>
        <dbReference type="HAMAP-Rule" id="MF_00817"/>
    </source>
</evidence>
<feature type="binding site" evidence="5">
    <location>
        <begin position="251"/>
        <end position="252"/>
    </location>
    <ligand>
        <name>NADPH</name>
        <dbReference type="ChEBI" id="CHEBI:57783"/>
    </ligand>
</feature>
<comment type="caution">
    <text evidence="7">The sequence shown here is derived from an EMBL/GenBank/DDBJ whole genome shotgun (WGS) entry which is preliminary data.</text>
</comment>
<dbReference type="Gene3D" id="3.30.1130.10">
    <property type="match status" value="2"/>
</dbReference>
<evidence type="ECO:0000256" key="4">
    <source>
        <dbReference type="ARBA" id="ARBA00023002"/>
    </source>
</evidence>
<dbReference type="InterPro" id="IPR029500">
    <property type="entry name" value="QueF"/>
</dbReference>
<evidence type="ECO:0000259" key="6">
    <source>
        <dbReference type="Pfam" id="PF14819"/>
    </source>
</evidence>
<comment type="catalytic activity">
    <reaction evidence="5">
        <text>7-aminomethyl-7-carbaguanine + 2 NADP(+) = 7-cyano-7-carbaguanine + 2 NADPH + 3 H(+)</text>
        <dbReference type="Rhea" id="RHEA:13409"/>
        <dbReference type="ChEBI" id="CHEBI:15378"/>
        <dbReference type="ChEBI" id="CHEBI:45075"/>
        <dbReference type="ChEBI" id="CHEBI:57783"/>
        <dbReference type="ChEBI" id="CHEBI:58349"/>
        <dbReference type="ChEBI" id="CHEBI:58703"/>
        <dbReference type="EC" id="1.7.1.13"/>
    </reaction>
</comment>
<keyword evidence="8" id="KW-1185">Reference proteome</keyword>
<evidence type="ECO:0000256" key="3">
    <source>
        <dbReference type="ARBA" id="ARBA00022857"/>
    </source>
</evidence>
<dbReference type="NCBIfam" id="TIGR03138">
    <property type="entry name" value="QueF"/>
    <property type="match status" value="1"/>
</dbReference>
<feature type="binding site" evidence="5">
    <location>
        <begin position="84"/>
        <end position="85"/>
    </location>
    <ligand>
        <name>NADPH</name>
        <dbReference type="ChEBI" id="CHEBI:57783"/>
    </ligand>
</feature>
<dbReference type="InterPro" id="IPR050084">
    <property type="entry name" value="NADPH_dep_7-cyano-7-deazaG_red"/>
</dbReference>
<feature type="binding site" evidence="5">
    <location>
        <begin position="222"/>
        <end position="223"/>
    </location>
    <ligand>
        <name>substrate</name>
    </ligand>
</feature>
<comment type="similarity">
    <text evidence="5">Belongs to the GTP cyclohydrolase I family. QueF type 2 subfamily.</text>
</comment>
<feature type="domain" description="NADPH-dependent 7-cyano-7-deazaguanine reductase N-terminal" evidence="6">
    <location>
        <begin position="15"/>
        <end position="125"/>
    </location>
</feature>
<comment type="subcellular location">
    <subcellularLocation>
        <location evidence="5">Cytoplasm</location>
    </subcellularLocation>
</comment>
<keyword evidence="3 5" id="KW-0521">NADP</keyword>
<comment type="function">
    <text evidence="5">Catalyzes the NADPH-dependent reduction of 7-cyano-7-deazaguanine (preQ0) to 7-aminomethyl-7-deazaguanine (preQ1).</text>
</comment>
<reference evidence="7 8" key="1">
    <citation type="submission" date="2019-03" db="EMBL/GenBank/DDBJ databases">
        <title>Draft genome of Gammaproteobacteria bacterium LSUCC0057, a member of the SAR92 clade.</title>
        <authorList>
            <person name="Lanclos V.C."/>
            <person name="Doiron C."/>
            <person name="Henson M.W."/>
            <person name="Thrash J.C."/>
        </authorList>
    </citation>
    <scope>NUCLEOTIDE SEQUENCE [LARGE SCALE GENOMIC DNA]</scope>
    <source>
        <strain evidence="7 8">LSUCC0057</strain>
    </source>
</reference>
<dbReference type="HAMAP" id="MF_00817">
    <property type="entry name" value="QueF_type2"/>
    <property type="match status" value="1"/>
</dbReference>
<organism evidence="7 8">
    <name type="scientific">Gammaproteobacteria bacterium LSUCC0057</name>
    <dbReference type="NCBI Taxonomy" id="2559237"/>
    <lineage>
        <taxon>Bacteria</taxon>
        <taxon>Pseudomonadati</taxon>
        <taxon>Pseudomonadota</taxon>
        <taxon>Gammaproteobacteria</taxon>
        <taxon>Cellvibrionales</taxon>
        <taxon>Porticoccaceae</taxon>
        <taxon>SAR92 clade</taxon>
    </lineage>
</organism>
<evidence type="ECO:0000313" key="8">
    <source>
        <dbReference type="Proteomes" id="UP000298133"/>
    </source>
</evidence>
<dbReference type="GO" id="GO:0005737">
    <property type="term" value="C:cytoplasm"/>
    <property type="evidence" value="ECO:0007669"/>
    <property type="project" value="UniProtKB-SubCell"/>
</dbReference>
<dbReference type="GO" id="GO:0033739">
    <property type="term" value="F:preQ1 synthase activity"/>
    <property type="evidence" value="ECO:0007669"/>
    <property type="project" value="UniProtKB-UniRule"/>
</dbReference>
<evidence type="ECO:0000313" key="7">
    <source>
        <dbReference type="EMBL" id="TFH69134.1"/>
    </source>
</evidence>
<dbReference type="EMBL" id="SPIA01000001">
    <property type="protein sequence ID" value="TFH69134.1"/>
    <property type="molecule type" value="Genomic_DNA"/>
</dbReference>
<dbReference type="Proteomes" id="UP000298133">
    <property type="component" value="Unassembled WGS sequence"/>
</dbReference>
<protein>
    <recommendedName>
        <fullName evidence="5">NADPH-dependent 7-cyano-7-deazaguanine reductase</fullName>
        <ecNumber evidence="5">1.7.1.13</ecNumber>
    </recommendedName>
    <alternativeName>
        <fullName evidence="5">7-cyano-7-carbaguanine reductase</fullName>
    </alternativeName>
    <alternativeName>
        <fullName evidence="5">NADPH-dependent nitrile oxidoreductase</fullName>
    </alternativeName>
    <alternativeName>
        <fullName evidence="5">PreQ(0) reductase</fullName>
    </alternativeName>
</protein>
<dbReference type="Pfam" id="PF14819">
    <property type="entry name" value="QueF_N"/>
    <property type="match status" value="1"/>
</dbReference>
<dbReference type="PANTHER" id="PTHR34354">
    <property type="entry name" value="NADPH-DEPENDENT 7-CYANO-7-DEAZAGUANINE REDUCTASE"/>
    <property type="match status" value="1"/>
</dbReference>
<dbReference type="InterPro" id="IPR043133">
    <property type="entry name" value="GTP-CH-I_C/QueF"/>
</dbReference>
<gene>
    <name evidence="5 7" type="primary">queF</name>
    <name evidence="7" type="ORF">E3W66_04175</name>
</gene>
<dbReference type="PANTHER" id="PTHR34354:SF1">
    <property type="entry name" value="NADPH-DEPENDENT 7-CYANO-7-DEAZAGUANINE REDUCTASE"/>
    <property type="match status" value="1"/>
</dbReference>
<dbReference type="InterPro" id="IPR016428">
    <property type="entry name" value="QueF_type2"/>
</dbReference>
<comment type="subunit">
    <text evidence="5">Homodimer.</text>
</comment>
<dbReference type="OrthoDB" id="9789995at2"/>
<evidence type="ECO:0000256" key="2">
    <source>
        <dbReference type="ARBA" id="ARBA00022785"/>
    </source>
</evidence>